<keyword evidence="2" id="KW-1185">Reference proteome</keyword>
<proteinExistence type="predicted"/>
<dbReference type="InterPro" id="IPR021341">
    <property type="entry name" value="DUF2958"/>
</dbReference>
<sequence>MLLSLEIKAQLRRNFELSQMEPADHRPAVKLFTPDANATWLFSELGRDGDTLFGLSDLGHGSPELGYSSLAELSFLRGRLGLLVERDRHFTASKTLSQYADDAFRRGSIVT</sequence>
<organism evidence="1 2">
    <name type="scientific">Agrobacterium pusense</name>
    <dbReference type="NCBI Taxonomy" id="648995"/>
    <lineage>
        <taxon>Bacteria</taxon>
        <taxon>Pseudomonadati</taxon>
        <taxon>Pseudomonadota</taxon>
        <taxon>Alphaproteobacteria</taxon>
        <taxon>Hyphomicrobiales</taxon>
        <taxon>Rhizobiaceae</taxon>
        <taxon>Rhizobium/Agrobacterium group</taxon>
        <taxon>Agrobacterium</taxon>
    </lineage>
</organism>
<evidence type="ECO:0000313" key="1">
    <source>
        <dbReference type="EMBL" id="NRF21633.1"/>
    </source>
</evidence>
<dbReference type="Pfam" id="PF11171">
    <property type="entry name" value="DUF2958"/>
    <property type="match status" value="1"/>
</dbReference>
<name>A0AA44ENJ0_9HYPH</name>
<dbReference type="RefSeq" id="WP_172874075.1">
    <property type="nucleotide sequence ID" value="NZ_DAISMG010000002.1"/>
</dbReference>
<accession>A0AA44ENJ0</accession>
<dbReference type="Proteomes" id="UP001155820">
    <property type="component" value="Unassembled WGS sequence"/>
</dbReference>
<protein>
    <submittedName>
        <fullName evidence="1">DUF2958 domain-containing protein</fullName>
    </submittedName>
</protein>
<dbReference type="EMBL" id="JABRWM010000006">
    <property type="protein sequence ID" value="NRF21633.1"/>
    <property type="molecule type" value="Genomic_DNA"/>
</dbReference>
<comment type="caution">
    <text evidence="1">The sequence shown here is derived from an EMBL/GenBank/DDBJ whole genome shotgun (WGS) entry which is preliminary data.</text>
</comment>
<gene>
    <name evidence="1" type="ORF">FOB26_21495</name>
</gene>
<evidence type="ECO:0000313" key="2">
    <source>
        <dbReference type="Proteomes" id="UP001155820"/>
    </source>
</evidence>
<reference evidence="1" key="1">
    <citation type="submission" date="2019-07" db="EMBL/GenBank/DDBJ databases">
        <title>FDA dAtabase for Regulatory Grade micrObial Sequences (FDA-ARGOS): Supporting development and validation of Infectious Disease Dx tests.</title>
        <authorList>
            <person name="Bachman M."/>
            <person name="Young C."/>
            <person name="Tallon L."/>
            <person name="Sadzewicz L."/>
            <person name="Vavikolanu K."/>
            <person name="Mehta A."/>
            <person name="Aluvathingal J."/>
            <person name="Nadendla S."/>
            <person name="Nandy P."/>
            <person name="Geyer C."/>
            <person name="Yan Y."/>
            <person name="Sichtig H."/>
        </authorList>
    </citation>
    <scope>NUCLEOTIDE SEQUENCE</scope>
    <source>
        <strain evidence="1">FDAARGOS_618</strain>
    </source>
</reference>
<dbReference type="AlphaFoldDB" id="A0AA44ENJ0"/>